<comment type="caution">
    <text evidence="2">The sequence shown here is derived from an EMBL/GenBank/DDBJ whole genome shotgun (WGS) entry which is preliminary data.</text>
</comment>
<sequence length="61" mass="6641">MSYQFVVHLSHLCCSRVRIISRNTYLPTCPTQVLARQGSSSSSIRSGSVPAASMESTKPLL</sequence>
<dbReference type="AlphaFoldDB" id="A0AAE8MIB2"/>
<name>A0AAE8MIB2_9HYPO</name>
<feature type="compositionally biased region" description="Low complexity" evidence="1">
    <location>
        <begin position="38"/>
        <end position="48"/>
    </location>
</feature>
<gene>
    <name evidence="2" type="ORF">FTOL_10278</name>
</gene>
<keyword evidence="3" id="KW-1185">Reference proteome</keyword>
<protein>
    <submittedName>
        <fullName evidence="2">Uncharacterized protein</fullName>
    </submittedName>
</protein>
<evidence type="ECO:0000313" key="3">
    <source>
        <dbReference type="Proteomes" id="UP001187734"/>
    </source>
</evidence>
<reference evidence="2" key="1">
    <citation type="submission" date="2018-03" db="EMBL/GenBank/DDBJ databases">
        <authorList>
            <person name="Guldener U."/>
        </authorList>
    </citation>
    <scope>NUCLEOTIDE SEQUENCE</scope>
</reference>
<evidence type="ECO:0000313" key="2">
    <source>
        <dbReference type="EMBL" id="SPJ83762.1"/>
    </source>
</evidence>
<accession>A0AAE8MIB2</accession>
<evidence type="ECO:0000256" key="1">
    <source>
        <dbReference type="SAM" id="MobiDB-lite"/>
    </source>
</evidence>
<proteinExistence type="predicted"/>
<organism evidence="2 3">
    <name type="scientific">Fusarium torulosum</name>
    <dbReference type="NCBI Taxonomy" id="33205"/>
    <lineage>
        <taxon>Eukaryota</taxon>
        <taxon>Fungi</taxon>
        <taxon>Dikarya</taxon>
        <taxon>Ascomycota</taxon>
        <taxon>Pezizomycotina</taxon>
        <taxon>Sordariomycetes</taxon>
        <taxon>Hypocreomycetidae</taxon>
        <taxon>Hypocreales</taxon>
        <taxon>Nectriaceae</taxon>
        <taxon>Fusarium</taxon>
    </lineage>
</organism>
<dbReference type="Proteomes" id="UP001187734">
    <property type="component" value="Unassembled WGS sequence"/>
</dbReference>
<feature type="region of interest" description="Disordered" evidence="1">
    <location>
        <begin position="36"/>
        <end position="61"/>
    </location>
</feature>
<dbReference type="EMBL" id="ONZP01000395">
    <property type="protein sequence ID" value="SPJ83762.1"/>
    <property type="molecule type" value="Genomic_DNA"/>
</dbReference>